<evidence type="ECO:0000313" key="2">
    <source>
        <dbReference type="EMBL" id="KAK8730535.1"/>
    </source>
</evidence>
<protein>
    <submittedName>
        <fullName evidence="2">Uncharacterized protein</fullName>
    </submittedName>
</protein>
<dbReference type="AlphaFoldDB" id="A0AAW0WHX7"/>
<accession>A0AAW0WHX7</accession>
<evidence type="ECO:0000313" key="3">
    <source>
        <dbReference type="Proteomes" id="UP001445076"/>
    </source>
</evidence>
<gene>
    <name evidence="2" type="ORF">OTU49_008053</name>
    <name evidence="1" type="ORF">OTU49_014467</name>
</gene>
<sequence>CMYIRRGRVIPFPPGKGGPLPSWAGEGSTRPSCGGGSTPPSWEGQYSHFRMGGVVPLPLGNGKSSNPPSQGGRGVVPLPLVKEDSTSVLLIIPKTPVTYWYFPQ</sequence>
<feature type="non-terminal residue" evidence="2">
    <location>
        <position position="1"/>
    </location>
</feature>
<organism evidence="2 3">
    <name type="scientific">Cherax quadricarinatus</name>
    <name type="common">Australian red claw crayfish</name>
    <dbReference type="NCBI Taxonomy" id="27406"/>
    <lineage>
        <taxon>Eukaryota</taxon>
        <taxon>Metazoa</taxon>
        <taxon>Ecdysozoa</taxon>
        <taxon>Arthropoda</taxon>
        <taxon>Crustacea</taxon>
        <taxon>Multicrustacea</taxon>
        <taxon>Malacostraca</taxon>
        <taxon>Eumalacostraca</taxon>
        <taxon>Eucarida</taxon>
        <taxon>Decapoda</taxon>
        <taxon>Pleocyemata</taxon>
        <taxon>Astacidea</taxon>
        <taxon>Parastacoidea</taxon>
        <taxon>Parastacidae</taxon>
        <taxon>Cherax</taxon>
    </lineage>
</organism>
<keyword evidence="3" id="KW-1185">Reference proteome</keyword>
<comment type="caution">
    <text evidence="2">The sequence shown here is derived from an EMBL/GenBank/DDBJ whole genome shotgun (WGS) entry which is preliminary data.</text>
</comment>
<name>A0AAW0WHX7_CHEQU</name>
<dbReference type="Proteomes" id="UP001445076">
    <property type="component" value="Unassembled WGS sequence"/>
</dbReference>
<dbReference type="EMBL" id="JARKIK010000064">
    <property type="protein sequence ID" value="KAK8730535.1"/>
    <property type="molecule type" value="Genomic_DNA"/>
</dbReference>
<reference evidence="2" key="2">
    <citation type="submission" date="2024-01" db="EMBL/GenBank/DDBJ databases">
        <authorList>
            <person name="He J."/>
            <person name="Wang M."/>
            <person name="Zheng J."/>
            <person name="Liu Z."/>
        </authorList>
    </citation>
    <scope>NUCLEOTIDE SEQUENCE</scope>
    <source>
        <strain evidence="2">ZL_2023a</strain>
        <tissue evidence="2">Muscle</tissue>
    </source>
</reference>
<proteinExistence type="predicted"/>
<dbReference type="EMBL" id="JARKIK010004153">
    <property type="protein sequence ID" value="KAK8718789.1"/>
    <property type="molecule type" value="Genomic_DNA"/>
</dbReference>
<evidence type="ECO:0000313" key="1">
    <source>
        <dbReference type="EMBL" id="KAK8718789.1"/>
    </source>
</evidence>
<reference evidence="2 3" key="1">
    <citation type="journal article" date="2024" name="BMC Genomics">
        <title>Genome assembly of redclaw crayfish (Cherax quadricarinatus) provides insights into its immune adaptation and hypoxia tolerance.</title>
        <authorList>
            <person name="Liu Z."/>
            <person name="Zheng J."/>
            <person name="Li H."/>
            <person name="Fang K."/>
            <person name="Wang S."/>
            <person name="He J."/>
            <person name="Zhou D."/>
            <person name="Weng S."/>
            <person name="Chi M."/>
            <person name="Gu Z."/>
            <person name="He J."/>
            <person name="Li F."/>
            <person name="Wang M."/>
        </authorList>
    </citation>
    <scope>NUCLEOTIDE SEQUENCE [LARGE SCALE GENOMIC DNA]</scope>
    <source>
        <strain evidence="2">ZL_2023a</strain>
    </source>
</reference>